<evidence type="ECO:0000313" key="5">
    <source>
        <dbReference type="EMBL" id="MFO3666551.1"/>
    </source>
</evidence>
<evidence type="ECO:0000313" key="6">
    <source>
        <dbReference type="Proteomes" id="UP001637994"/>
    </source>
</evidence>
<dbReference type="InterPro" id="IPR027417">
    <property type="entry name" value="P-loop_NTPase"/>
</dbReference>
<evidence type="ECO:0000256" key="1">
    <source>
        <dbReference type="ARBA" id="ARBA00022448"/>
    </source>
</evidence>
<sequence>MAKDKRMVIDIEGLEKSYGTFKLNIPRLKIREGEFVGLVGENGAGKTTLIKLIMNLVKKDKGQIKIFGKESFSYELKKDIGVVFDKDSFSGLLTVREIAKILKYMYKDKWNQELFFKKINKYQLPIDKPTKSFSTGMKAKLNLFKTFAYLPKLMILDESTSNLDPIVRREINNELKSFCKETFSTIIFSSHLVTELEDLSDRMILIDEGEIELDVGKEDVKNYYIIDLNDKSKHKSEIIAIKEESEKKLALSYLPSNSTDMFYRNNNIRVEDIMYFLKKGERIQ</sequence>
<keyword evidence="3 5" id="KW-0067">ATP-binding</keyword>
<dbReference type="Pfam" id="PF00005">
    <property type="entry name" value="ABC_tran"/>
    <property type="match status" value="1"/>
</dbReference>
<dbReference type="SMART" id="SM00382">
    <property type="entry name" value="AAA"/>
    <property type="match status" value="1"/>
</dbReference>
<dbReference type="Gene3D" id="3.40.50.300">
    <property type="entry name" value="P-loop containing nucleotide triphosphate hydrolases"/>
    <property type="match status" value="1"/>
</dbReference>
<dbReference type="GO" id="GO:0005524">
    <property type="term" value="F:ATP binding"/>
    <property type="evidence" value="ECO:0007669"/>
    <property type="project" value="UniProtKB-KW"/>
</dbReference>
<dbReference type="PANTHER" id="PTHR42939:SF3">
    <property type="entry name" value="ABC TRANSPORTER ATP-BINDING COMPONENT"/>
    <property type="match status" value="1"/>
</dbReference>
<dbReference type="PROSITE" id="PS50893">
    <property type="entry name" value="ABC_TRANSPORTER_2"/>
    <property type="match status" value="1"/>
</dbReference>
<evidence type="ECO:0000256" key="2">
    <source>
        <dbReference type="ARBA" id="ARBA00022741"/>
    </source>
</evidence>
<protein>
    <submittedName>
        <fullName evidence="5">ABC transporter ATP-binding protein</fullName>
    </submittedName>
</protein>
<keyword evidence="6" id="KW-1185">Reference proteome</keyword>
<organism evidence="5 6">
    <name type="scientific">Anaerococcus kampingae</name>
    <dbReference type="NCBI Taxonomy" id="3115614"/>
    <lineage>
        <taxon>Bacteria</taxon>
        <taxon>Bacillati</taxon>
        <taxon>Bacillota</taxon>
        <taxon>Tissierellia</taxon>
        <taxon>Tissierellales</taxon>
        <taxon>Peptoniphilaceae</taxon>
        <taxon>Anaerococcus</taxon>
    </lineage>
</organism>
<dbReference type="SUPFAM" id="SSF52540">
    <property type="entry name" value="P-loop containing nucleoside triphosphate hydrolases"/>
    <property type="match status" value="1"/>
</dbReference>
<name>A0ABW9MB56_9FIRM</name>
<dbReference type="InterPro" id="IPR051782">
    <property type="entry name" value="ABC_Transporter_VariousFunc"/>
</dbReference>
<reference evidence="5 6" key="1">
    <citation type="journal article" date="2025" name="Anaerobe">
        <title>Description of Anaerococcus kampingiae sp. nov., Anaerococcus groningensis sp. nov., Anaerococcus martiniensis sp. nov., and Anaerococcus cruorum sp. nov., isolated from human clinical specimens.</title>
        <authorList>
            <person name="Boiten K.E."/>
            <person name="Meijer J."/>
            <person name="van Wezel E.M."/>
            <person name="Veloo A.C.M."/>
        </authorList>
    </citation>
    <scope>NUCLEOTIDE SEQUENCE [LARGE SCALE GENOMIC DNA]</scope>
    <source>
        <strain evidence="5 6">ENR0874</strain>
    </source>
</reference>
<keyword evidence="1" id="KW-0813">Transport</keyword>
<dbReference type="InterPro" id="IPR003439">
    <property type="entry name" value="ABC_transporter-like_ATP-bd"/>
</dbReference>
<dbReference type="RefSeq" id="WP_410035201.1">
    <property type="nucleotide sequence ID" value="NZ_JBGMEF010000011.1"/>
</dbReference>
<gene>
    <name evidence="5" type="ORF">ACCQ42_02040</name>
</gene>
<dbReference type="CDD" id="cd03230">
    <property type="entry name" value="ABC_DR_subfamily_A"/>
    <property type="match status" value="1"/>
</dbReference>
<comment type="caution">
    <text evidence="5">The sequence shown here is derived from an EMBL/GenBank/DDBJ whole genome shotgun (WGS) entry which is preliminary data.</text>
</comment>
<feature type="domain" description="ABC transporter" evidence="4">
    <location>
        <begin position="6"/>
        <end position="233"/>
    </location>
</feature>
<dbReference type="InterPro" id="IPR003593">
    <property type="entry name" value="AAA+_ATPase"/>
</dbReference>
<accession>A0ABW9MB56</accession>
<proteinExistence type="predicted"/>
<evidence type="ECO:0000256" key="3">
    <source>
        <dbReference type="ARBA" id="ARBA00022840"/>
    </source>
</evidence>
<keyword evidence="2" id="KW-0547">Nucleotide-binding</keyword>
<dbReference type="EMBL" id="JBGMEF010000011">
    <property type="protein sequence ID" value="MFO3666551.1"/>
    <property type="molecule type" value="Genomic_DNA"/>
</dbReference>
<evidence type="ECO:0000259" key="4">
    <source>
        <dbReference type="PROSITE" id="PS50893"/>
    </source>
</evidence>
<dbReference type="Proteomes" id="UP001637994">
    <property type="component" value="Unassembled WGS sequence"/>
</dbReference>
<dbReference type="PANTHER" id="PTHR42939">
    <property type="entry name" value="ABC TRANSPORTER ATP-BINDING PROTEIN ALBC-RELATED"/>
    <property type="match status" value="1"/>
</dbReference>